<dbReference type="OrthoDB" id="9803752at2"/>
<evidence type="ECO:0000313" key="2">
    <source>
        <dbReference type="Proteomes" id="UP000198427"/>
    </source>
</evidence>
<dbReference type="InterPro" id="IPR014867">
    <property type="entry name" value="Spore_coat_CotH_CotH2/3/7"/>
</dbReference>
<dbReference type="Pfam" id="PF08757">
    <property type="entry name" value="CotH"/>
    <property type="match status" value="1"/>
</dbReference>
<name>A0A2N9QS60_9BACT</name>
<evidence type="ECO:0000313" key="1">
    <source>
        <dbReference type="EMBL" id="SNR99073.1"/>
    </source>
</evidence>
<keyword evidence="2" id="KW-1185">Reference proteome</keyword>
<organism evidence="1 2">
    <name type="scientific">Prevotella jejuni</name>
    <dbReference type="NCBI Taxonomy" id="1177574"/>
    <lineage>
        <taxon>Bacteria</taxon>
        <taxon>Pseudomonadati</taxon>
        <taxon>Bacteroidota</taxon>
        <taxon>Bacteroidia</taxon>
        <taxon>Bacteroidales</taxon>
        <taxon>Prevotellaceae</taxon>
        <taxon>Prevotella</taxon>
    </lineage>
</organism>
<proteinExistence type="predicted"/>
<dbReference type="GeneID" id="94030621"/>
<protein>
    <submittedName>
        <fullName evidence="1">CotH protein</fullName>
    </submittedName>
</protein>
<gene>
    <name evidence="1" type="ORF">SAMN06265364_1262</name>
</gene>
<dbReference type="AlphaFoldDB" id="A0A2N9QS60"/>
<dbReference type="Proteomes" id="UP000198427">
    <property type="component" value="Unassembled WGS sequence"/>
</dbReference>
<dbReference type="KEGG" id="pje:CRM71_15040"/>
<dbReference type="RefSeq" id="WP_089366767.1">
    <property type="nucleotide sequence ID" value="NZ_CP023864.1"/>
</dbReference>
<reference evidence="1 2" key="1">
    <citation type="submission" date="2017-06" db="EMBL/GenBank/DDBJ databases">
        <authorList>
            <person name="Varghese N."/>
            <person name="Submissions S."/>
        </authorList>
    </citation>
    <scope>NUCLEOTIDE SEQUENCE [LARGE SCALE GENOMIC DNA]</scope>
    <source>
        <strain evidence="1 2">DSM 26989</strain>
    </source>
</reference>
<comment type="caution">
    <text evidence="1">The sequence shown here is derived from an EMBL/GenBank/DDBJ whole genome shotgun (WGS) entry which is preliminary data.</text>
</comment>
<accession>A0A2N9QS60</accession>
<sequence length="474" mass="54553">MINLYRFFTLMVVLISSSLATFAQSNNVLPTDLGQSIPVLVLRGTFSSEYQNGTVDFYSSQGVTPVSYEAKIKWRGGSTNTEGKHKRNYKIKFKEKQQFFGLKADKNWILDAGQQDLFRLRNRIATELWTDFACKPYYTADGAEVVTGVRGRVVEVFLNDEYVGIYSLTETMDNKTLGLKQSKKGIIHGQLWKTSGRGLSMMYNTPSAFDNTSSTWDSFETKYPDIKDVNPTDYSPLWKAINFVVNSSDEEFKDSVAYYFDLPVVEDYYIYTQTLCAVDNIGKNMYWAIYDSKESPKITFAVWDLDLTVGNSYLKVYDEKYTLPNHIIKGYFNLIKRLIATNAGNFNSQVRERYWSARKDVLSTDSLIARYKSYYQLLKKCGAAERETQRWSGDTDILEQKIDYDKEMEHIANWITRHMKVLDRQLFNDPNAIKPSRVAAKESDDVYTLQGIKVDPNHLGSGVYIKGRKKIFIK</sequence>
<dbReference type="EMBL" id="FZNZ01000026">
    <property type="protein sequence ID" value="SNR99073.1"/>
    <property type="molecule type" value="Genomic_DNA"/>
</dbReference>